<name>A0A5J4U394_9EUKA</name>
<organism evidence="1 2">
    <name type="scientific">Streblomastix strix</name>
    <dbReference type="NCBI Taxonomy" id="222440"/>
    <lineage>
        <taxon>Eukaryota</taxon>
        <taxon>Metamonada</taxon>
        <taxon>Preaxostyla</taxon>
        <taxon>Oxymonadida</taxon>
        <taxon>Streblomastigidae</taxon>
        <taxon>Streblomastix</taxon>
    </lineage>
</organism>
<evidence type="ECO:0000313" key="1">
    <source>
        <dbReference type="EMBL" id="KAA6364115.1"/>
    </source>
</evidence>
<protein>
    <submittedName>
        <fullName evidence="1">Uncharacterized protein</fullName>
    </submittedName>
</protein>
<comment type="caution">
    <text evidence="1">The sequence shown here is derived from an EMBL/GenBank/DDBJ whole genome shotgun (WGS) entry which is preliminary data.</text>
</comment>
<accession>A0A5J4U394</accession>
<reference evidence="1 2" key="1">
    <citation type="submission" date="2019-03" db="EMBL/GenBank/DDBJ databases">
        <title>Single cell metagenomics reveals metabolic interactions within the superorganism composed of flagellate Streblomastix strix and complex community of Bacteroidetes bacteria on its surface.</title>
        <authorList>
            <person name="Treitli S.C."/>
            <person name="Kolisko M."/>
            <person name="Husnik F."/>
            <person name="Keeling P."/>
            <person name="Hampl V."/>
        </authorList>
    </citation>
    <scope>NUCLEOTIDE SEQUENCE [LARGE SCALE GENOMIC DNA]</scope>
    <source>
        <strain evidence="1">ST1C</strain>
    </source>
</reference>
<dbReference type="AlphaFoldDB" id="A0A5J4U394"/>
<proteinExistence type="predicted"/>
<sequence>MADMAGIQACTYRPNALNALDALGQIDVFSNSSSTQKCHTFFNSMHSMHLDKQPHLHISSHPKIIHIHQFQTSGIMSGSASGSTISYLSIISLIRSKSYTSVIMIRYSRLSMNN</sequence>
<dbReference type="Proteomes" id="UP000324800">
    <property type="component" value="Unassembled WGS sequence"/>
</dbReference>
<evidence type="ECO:0000313" key="2">
    <source>
        <dbReference type="Proteomes" id="UP000324800"/>
    </source>
</evidence>
<gene>
    <name evidence="1" type="ORF">EZS28_040359</name>
</gene>
<dbReference type="EMBL" id="SNRW01022048">
    <property type="protein sequence ID" value="KAA6364115.1"/>
    <property type="molecule type" value="Genomic_DNA"/>
</dbReference>